<dbReference type="InterPro" id="IPR001810">
    <property type="entry name" value="F-box_dom"/>
</dbReference>
<dbReference type="EMBL" id="JARIHO010000006">
    <property type="protein sequence ID" value="KAJ7359283.1"/>
    <property type="molecule type" value="Genomic_DNA"/>
</dbReference>
<name>A0AAD7AHQ9_9AGAR</name>
<accession>A0AAD7AHQ9</accession>
<keyword evidence="3" id="KW-1185">Reference proteome</keyword>
<organism evidence="2 3">
    <name type="scientific">Mycena albidolilacea</name>
    <dbReference type="NCBI Taxonomy" id="1033008"/>
    <lineage>
        <taxon>Eukaryota</taxon>
        <taxon>Fungi</taxon>
        <taxon>Dikarya</taxon>
        <taxon>Basidiomycota</taxon>
        <taxon>Agaricomycotina</taxon>
        <taxon>Agaricomycetes</taxon>
        <taxon>Agaricomycetidae</taxon>
        <taxon>Agaricales</taxon>
        <taxon>Marasmiineae</taxon>
        <taxon>Mycenaceae</taxon>
        <taxon>Mycena</taxon>
    </lineage>
</organism>
<dbReference type="Gene3D" id="1.20.1280.50">
    <property type="match status" value="1"/>
</dbReference>
<evidence type="ECO:0000259" key="1">
    <source>
        <dbReference type="PROSITE" id="PS50181"/>
    </source>
</evidence>
<dbReference type="AlphaFoldDB" id="A0AAD7AHQ9"/>
<dbReference type="Pfam" id="PF12937">
    <property type="entry name" value="F-box-like"/>
    <property type="match status" value="1"/>
</dbReference>
<reference evidence="2" key="1">
    <citation type="submission" date="2023-03" db="EMBL/GenBank/DDBJ databases">
        <title>Massive genome expansion in bonnet fungi (Mycena s.s.) driven by repeated elements and novel gene families across ecological guilds.</title>
        <authorList>
            <consortium name="Lawrence Berkeley National Laboratory"/>
            <person name="Harder C.B."/>
            <person name="Miyauchi S."/>
            <person name="Viragh M."/>
            <person name="Kuo A."/>
            <person name="Thoen E."/>
            <person name="Andreopoulos B."/>
            <person name="Lu D."/>
            <person name="Skrede I."/>
            <person name="Drula E."/>
            <person name="Henrissat B."/>
            <person name="Morin E."/>
            <person name="Kohler A."/>
            <person name="Barry K."/>
            <person name="LaButti K."/>
            <person name="Morin E."/>
            <person name="Salamov A."/>
            <person name="Lipzen A."/>
            <person name="Mereny Z."/>
            <person name="Hegedus B."/>
            <person name="Baldrian P."/>
            <person name="Stursova M."/>
            <person name="Weitz H."/>
            <person name="Taylor A."/>
            <person name="Grigoriev I.V."/>
            <person name="Nagy L.G."/>
            <person name="Martin F."/>
            <person name="Kauserud H."/>
        </authorList>
    </citation>
    <scope>NUCLEOTIDE SEQUENCE</scope>
    <source>
        <strain evidence="2">CBHHK002</strain>
    </source>
</reference>
<dbReference type="PROSITE" id="PS50181">
    <property type="entry name" value="FBOX"/>
    <property type="match status" value="1"/>
</dbReference>
<comment type="caution">
    <text evidence="2">The sequence shown here is derived from an EMBL/GenBank/DDBJ whole genome shotgun (WGS) entry which is preliminary data.</text>
</comment>
<evidence type="ECO:0000313" key="2">
    <source>
        <dbReference type="EMBL" id="KAJ7359283.1"/>
    </source>
</evidence>
<dbReference type="CDD" id="cd09917">
    <property type="entry name" value="F-box_SF"/>
    <property type="match status" value="1"/>
</dbReference>
<proteinExistence type="predicted"/>
<sequence>MRSQVHGTVEAAPRKYIKVCLLPIDFCLQDPHHDLESEPRRVRSTDILRGPSVYVGHQRGLRSNDDHQMRLSDFPPEVLTKIFRFLVYESLLLVQAVCVQWHAIVGDDPELGVHMFKRMSKVYVEPGSPEPFSQSHKEATLAGGTEPVRLHPAVQAASYVFGDPVSSVRFGVGRENPPKLVDLSIANDFISIPVVTMLTVNPMISTLKTKVKNAKGIRVIDLFNALEADAKRPTTSIYGSMTRSELICSATINGEHYLPTYCGLEKVTRAGLALCAEMYFKTPDGVDMSKSRLEFPYFYVPHGAFS</sequence>
<evidence type="ECO:0000313" key="3">
    <source>
        <dbReference type="Proteomes" id="UP001218218"/>
    </source>
</evidence>
<dbReference type="InterPro" id="IPR036047">
    <property type="entry name" value="F-box-like_dom_sf"/>
</dbReference>
<feature type="domain" description="F-box" evidence="1">
    <location>
        <begin position="68"/>
        <end position="119"/>
    </location>
</feature>
<protein>
    <recommendedName>
        <fullName evidence="1">F-box domain-containing protein</fullName>
    </recommendedName>
</protein>
<gene>
    <name evidence="2" type="ORF">DFH08DRAFT_407806</name>
</gene>
<dbReference type="Proteomes" id="UP001218218">
    <property type="component" value="Unassembled WGS sequence"/>
</dbReference>
<dbReference type="SUPFAM" id="SSF81383">
    <property type="entry name" value="F-box domain"/>
    <property type="match status" value="1"/>
</dbReference>